<feature type="domain" description="Pectinesterase catalytic" evidence="12">
    <location>
        <begin position="398"/>
        <end position="635"/>
    </location>
</feature>
<dbReference type="PROSITE" id="PS00503">
    <property type="entry name" value="PECTINESTERASE_2"/>
    <property type="match status" value="1"/>
</dbReference>
<name>A0AAW0IMP7_QUESU</name>
<keyword evidence="6 10" id="KW-0378">Hydrolase</keyword>
<dbReference type="Proteomes" id="UP000237347">
    <property type="component" value="Unassembled WGS sequence"/>
</dbReference>
<keyword evidence="14" id="KW-1185">Reference proteome</keyword>
<gene>
    <name evidence="13" type="primary">PME53_0</name>
    <name evidence="13" type="ORF">CFP56_001440</name>
</gene>
<keyword evidence="11" id="KW-0812">Transmembrane</keyword>
<comment type="caution">
    <text evidence="13">The sequence shown here is derived from an EMBL/GenBank/DDBJ whole genome shotgun (WGS) entry which is preliminary data.</text>
</comment>
<evidence type="ECO:0000256" key="6">
    <source>
        <dbReference type="ARBA" id="ARBA00022801"/>
    </source>
</evidence>
<keyword evidence="5" id="KW-0134">Cell wall</keyword>
<feature type="transmembrane region" description="Helical" evidence="11">
    <location>
        <begin position="370"/>
        <end position="390"/>
    </location>
</feature>
<evidence type="ECO:0000256" key="8">
    <source>
        <dbReference type="ARBA" id="ARBA00047928"/>
    </source>
</evidence>
<evidence type="ECO:0000256" key="4">
    <source>
        <dbReference type="ARBA" id="ARBA00013229"/>
    </source>
</evidence>
<protein>
    <recommendedName>
        <fullName evidence="4 10">Pectinesterase</fullName>
        <ecNumber evidence="4 10">3.1.1.11</ecNumber>
    </recommendedName>
</protein>
<dbReference type="InterPro" id="IPR033131">
    <property type="entry name" value="Pectinesterase_Asp_AS"/>
</dbReference>
<dbReference type="SUPFAM" id="SSF51126">
    <property type="entry name" value="Pectin lyase-like"/>
    <property type="match status" value="3"/>
</dbReference>
<evidence type="ECO:0000256" key="11">
    <source>
        <dbReference type="SAM" id="Phobius"/>
    </source>
</evidence>
<dbReference type="InterPro" id="IPR000070">
    <property type="entry name" value="Pectinesterase_cat"/>
</dbReference>
<feature type="transmembrane region" description="Helical" evidence="11">
    <location>
        <begin position="234"/>
        <end position="258"/>
    </location>
</feature>
<reference evidence="13 14" key="1">
    <citation type="journal article" date="2018" name="Sci. Data">
        <title>The draft genome sequence of cork oak.</title>
        <authorList>
            <person name="Ramos A.M."/>
            <person name="Usie A."/>
            <person name="Barbosa P."/>
            <person name="Barros P.M."/>
            <person name="Capote T."/>
            <person name="Chaves I."/>
            <person name="Simoes F."/>
            <person name="Abreu I."/>
            <person name="Carrasquinho I."/>
            <person name="Faro C."/>
            <person name="Guimaraes J.B."/>
            <person name="Mendonca D."/>
            <person name="Nobrega F."/>
            <person name="Rodrigues L."/>
            <person name="Saibo N.J.M."/>
            <person name="Varela M.C."/>
            <person name="Egas C."/>
            <person name="Matos J."/>
            <person name="Miguel C.M."/>
            <person name="Oliveira M.M."/>
            <person name="Ricardo C.P."/>
            <person name="Goncalves S."/>
        </authorList>
    </citation>
    <scope>NUCLEOTIDE SEQUENCE [LARGE SCALE GENOMIC DNA]</scope>
    <source>
        <strain evidence="14">cv. HL8</strain>
    </source>
</reference>
<feature type="signal peptide" evidence="10">
    <location>
        <begin position="1"/>
        <end position="23"/>
    </location>
</feature>
<dbReference type="GO" id="GO:0042545">
    <property type="term" value="P:cell wall modification"/>
    <property type="evidence" value="ECO:0007669"/>
    <property type="project" value="UniProtKB-UniRule"/>
</dbReference>
<evidence type="ECO:0000256" key="7">
    <source>
        <dbReference type="ARBA" id="ARBA00023085"/>
    </source>
</evidence>
<accession>A0AAW0IMP7</accession>
<keyword evidence="5" id="KW-0964">Secreted</keyword>
<dbReference type="InterPro" id="IPR011050">
    <property type="entry name" value="Pectin_lyase_fold/virulence"/>
</dbReference>
<dbReference type="InterPro" id="IPR012334">
    <property type="entry name" value="Pectin_lyas_fold"/>
</dbReference>
<dbReference type="EC" id="3.1.1.11" evidence="4 10"/>
<dbReference type="GO" id="GO:0045490">
    <property type="term" value="P:pectin catabolic process"/>
    <property type="evidence" value="ECO:0007669"/>
    <property type="project" value="UniProtKB-UniRule"/>
</dbReference>
<evidence type="ECO:0000313" key="14">
    <source>
        <dbReference type="Proteomes" id="UP000237347"/>
    </source>
</evidence>
<dbReference type="PANTHER" id="PTHR31321:SF81">
    <property type="entry name" value="PECTINESTERASE"/>
    <property type="match status" value="1"/>
</dbReference>
<evidence type="ECO:0000256" key="3">
    <source>
        <dbReference type="ARBA" id="ARBA00008891"/>
    </source>
</evidence>
<evidence type="ECO:0000256" key="2">
    <source>
        <dbReference type="ARBA" id="ARBA00005184"/>
    </source>
</evidence>
<keyword evidence="11" id="KW-0472">Membrane</keyword>
<dbReference type="PANTHER" id="PTHR31321">
    <property type="entry name" value="ACYL-COA THIOESTER HYDROLASE YBHC-RELATED"/>
    <property type="match status" value="1"/>
</dbReference>
<comment type="catalytic activity">
    <reaction evidence="8 10">
        <text>[(1-&gt;4)-alpha-D-galacturonosyl methyl ester](n) + n H2O = [(1-&gt;4)-alpha-D-galacturonosyl](n) + n methanol + n H(+)</text>
        <dbReference type="Rhea" id="RHEA:22380"/>
        <dbReference type="Rhea" id="RHEA-COMP:14570"/>
        <dbReference type="Rhea" id="RHEA-COMP:14573"/>
        <dbReference type="ChEBI" id="CHEBI:15377"/>
        <dbReference type="ChEBI" id="CHEBI:15378"/>
        <dbReference type="ChEBI" id="CHEBI:17790"/>
        <dbReference type="ChEBI" id="CHEBI:140522"/>
        <dbReference type="ChEBI" id="CHEBI:140523"/>
        <dbReference type="EC" id="3.1.1.11"/>
    </reaction>
</comment>
<comment type="similarity">
    <text evidence="3">Belongs to the pectinesterase family.</text>
</comment>
<proteinExistence type="inferred from homology"/>
<evidence type="ECO:0000256" key="5">
    <source>
        <dbReference type="ARBA" id="ARBA00022512"/>
    </source>
</evidence>
<dbReference type="Pfam" id="PF01095">
    <property type="entry name" value="Pectinesterase"/>
    <property type="match status" value="1"/>
</dbReference>
<dbReference type="AlphaFoldDB" id="A0AAW0IMP7"/>
<evidence type="ECO:0000313" key="13">
    <source>
        <dbReference type="EMBL" id="KAK7815579.1"/>
    </source>
</evidence>
<dbReference type="Gene3D" id="2.160.20.10">
    <property type="entry name" value="Single-stranded right-handed beta-helix, Pectin lyase-like"/>
    <property type="match status" value="2"/>
</dbReference>
<keyword evidence="11" id="KW-1133">Transmembrane helix</keyword>
<feature type="transmembrane region" description="Helical" evidence="11">
    <location>
        <begin position="130"/>
        <end position="150"/>
    </location>
</feature>
<dbReference type="GO" id="GO:0030599">
    <property type="term" value="F:pectinesterase activity"/>
    <property type="evidence" value="ECO:0007669"/>
    <property type="project" value="UniProtKB-UniRule"/>
</dbReference>
<keyword evidence="10" id="KW-0732">Signal</keyword>
<feature type="chain" id="PRO_5043085538" description="Pectinesterase" evidence="10">
    <location>
        <begin position="24"/>
        <end position="642"/>
    </location>
</feature>
<dbReference type="EMBL" id="PKMF04000998">
    <property type="protein sequence ID" value="KAK7815579.1"/>
    <property type="molecule type" value="Genomic_DNA"/>
</dbReference>
<evidence type="ECO:0000256" key="9">
    <source>
        <dbReference type="PROSITE-ProRule" id="PRU10040"/>
    </source>
</evidence>
<organism evidence="13 14">
    <name type="scientific">Quercus suber</name>
    <name type="common">Cork oak</name>
    <dbReference type="NCBI Taxonomy" id="58331"/>
    <lineage>
        <taxon>Eukaryota</taxon>
        <taxon>Viridiplantae</taxon>
        <taxon>Streptophyta</taxon>
        <taxon>Embryophyta</taxon>
        <taxon>Tracheophyta</taxon>
        <taxon>Spermatophyta</taxon>
        <taxon>Magnoliopsida</taxon>
        <taxon>eudicotyledons</taxon>
        <taxon>Gunneridae</taxon>
        <taxon>Pentapetalae</taxon>
        <taxon>rosids</taxon>
        <taxon>fabids</taxon>
        <taxon>Fagales</taxon>
        <taxon>Fagaceae</taxon>
        <taxon>Quercus</taxon>
    </lineage>
</organism>
<comment type="pathway">
    <text evidence="2 10">Glycan metabolism; pectin degradation; 2-dehydro-3-deoxy-D-gluconate from pectin: step 1/5.</text>
</comment>
<evidence type="ECO:0000256" key="10">
    <source>
        <dbReference type="RuleBase" id="RU000589"/>
    </source>
</evidence>
<keyword evidence="7 10" id="KW-0063">Aspartyl esterase</keyword>
<sequence length="642" mass="72376">MAFLSHHLQLTLLFLFLFNVTLAYSSWRFEKNVDYNHWISWNIKNYQQKTTLKAESIVQAPGAAGRKALDLKLRKAEMNKVTISVSQNGTGDFKTIREALNSIPLYNTRRLILVIKQGVYSLIHSSFTQYILAFFIFPCTLLARFGMTILKMLTWDCREKITIPRTLPFVTFLGDAIDPPTITGNDTASLAGRDGSPIGTFESATECTSNSCVTVEMVYNKTRRVVESITEGHYALSFFLMAFLSHHLQLTLLFLFLFNVTLAYSSWRFEKNVDYNHWISWNIKNYQQKTTLKAESIVQAPGAAGRKALDLKLRKAEMNKVTISVSQNGTGDFKTIREALNSIPLYNTRRLILVIKQGVYSLIHSSFTQYILAFFIFPCTLLARFGMTILKMLTWDCREKITIPRTLPFVTFLGDAIDPPTITGNDTASLAGRDGSPIGTFESATNTAPHEIGSIGEQGVAIRISGTEAAFYNCSFYGSQDTLYDHKGLHYFNNCFIQGSVDFIFGYGRSLYENCNLNSIAKKVASLTAQKRTNSSLESGFSFTDSVVTGSGRVYLGRAWGDYSRVVFSYTFLDKTVLPQGWSDWGDQKRDFSVYYGEYKCSGPGANLTGRVPWARMLTDEEAKPFIGTYYVEGDSWLIRPY</sequence>
<evidence type="ECO:0000259" key="12">
    <source>
        <dbReference type="Pfam" id="PF01095"/>
    </source>
</evidence>
<evidence type="ECO:0000256" key="1">
    <source>
        <dbReference type="ARBA" id="ARBA00004191"/>
    </source>
</evidence>
<feature type="active site" evidence="9">
    <location>
        <position position="502"/>
    </location>
</feature>
<comment type="subcellular location">
    <subcellularLocation>
        <location evidence="1">Secreted</location>
        <location evidence="1">Cell wall</location>
    </subcellularLocation>
</comment>